<dbReference type="GO" id="GO:0016020">
    <property type="term" value="C:membrane"/>
    <property type="evidence" value="ECO:0007669"/>
    <property type="project" value="UniProtKB-SubCell"/>
</dbReference>
<keyword evidence="11" id="KW-0812">Transmembrane</keyword>
<dbReference type="SMART" id="SM00304">
    <property type="entry name" value="HAMP"/>
    <property type="match status" value="1"/>
</dbReference>
<dbReference type="Gene3D" id="6.10.340.10">
    <property type="match status" value="1"/>
</dbReference>
<dbReference type="PROSITE" id="PS50885">
    <property type="entry name" value="HAMP"/>
    <property type="match status" value="1"/>
</dbReference>
<dbReference type="Gene3D" id="3.40.50.2300">
    <property type="match status" value="2"/>
</dbReference>
<comment type="catalytic activity">
    <reaction evidence="1">
        <text>ATP + protein L-histidine = ADP + protein N-phospho-L-histidine.</text>
        <dbReference type="EC" id="2.7.13.3"/>
    </reaction>
</comment>
<dbReference type="InterPro" id="IPR036890">
    <property type="entry name" value="HATPase_C_sf"/>
</dbReference>
<dbReference type="EC" id="2.7.13.3" evidence="3"/>
<dbReference type="FunFam" id="1.10.287.130:FF:000002">
    <property type="entry name" value="Two-component osmosensing histidine kinase"/>
    <property type="match status" value="1"/>
</dbReference>
<dbReference type="PANTHER" id="PTHR45339:SF5">
    <property type="entry name" value="HISTIDINE KINASE"/>
    <property type="match status" value="1"/>
</dbReference>
<comment type="subcellular location">
    <subcellularLocation>
        <location evidence="2">Membrane</location>
    </subcellularLocation>
</comment>
<feature type="modified residue" description="4-aspartylphosphate" evidence="10">
    <location>
        <position position="821"/>
    </location>
</feature>
<keyword evidence="7 15" id="KW-0418">Kinase</keyword>
<keyword evidence="11" id="KW-1133">Transmembrane helix</keyword>
<dbReference type="Gene3D" id="3.30.565.10">
    <property type="entry name" value="Histidine kinase-like ATPase, C-terminal domain"/>
    <property type="match status" value="1"/>
</dbReference>
<dbReference type="SUPFAM" id="SSF52172">
    <property type="entry name" value="CheY-like"/>
    <property type="match status" value="2"/>
</dbReference>
<dbReference type="EMBL" id="FLUQ01000005">
    <property type="protein sequence ID" value="SBW09416.1"/>
    <property type="molecule type" value="Genomic_DNA"/>
</dbReference>
<feature type="domain" description="Histidine kinase" evidence="12">
    <location>
        <begin position="386"/>
        <end position="607"/>
    </location>
</feature>
<dbReference type="GO" id="GO:0000155">
    <property type="term" value="F:phosphorelay sensor kinase activity"/>
    <property type="evidence" value="ECO:0007669"/>
    <property type="project" value="InterPro"/>
</dbReference>
<feature type="modified residue" description="4-aspartylphosphate" evidence="10">
    <location>
        <position position="677"/>
    </location>
</feature>
<feature type="domain" description="Response regulatory" evidence="13">
    <location>
        <begin position="623"/>
        <end position="744"/>
    </location>
</feature>
<keyword evidence="11" id="KW-0472">Membrane</keyword>
<dbReference type="SUPFAM" id="SSF47384">
    <property type="entry name" value="Homodimeric domain of signal transducing histidine kinase"/>
    <property type="match status" value="1"/>
</dbReference>
<keyword evidence="5 15" id="KW-0808">Transferase</keyword>
<evidence type="ECO:0000256" key="3">
    <source>
        <dbReference type="ARBA" id="ARBA00012438"/>
    </source>
</evidence>
<evidence type="ECO:0000256" key="6">
    <source>
        <dbReference type="ARBA" id="ARBA00022741"/>
    </source>
</evidence>
<dbReference type="InterPro" id="IPR003661">
    <property type="entry name" value="HisK_dim/P_dom"/>
</dbReference>
<dbReference type="PANTHER" id="PTHR45339">
    <property type="entry name" value="HYBRID SIGNAL TRANSDUCTION HISTIDINE KINASE J"/>
    <property type="match status" value="1"/>
</dbReference>
<dbReference type="SMART" id="SM00448">
    <property type="entry name" value="REC"/>
    <property type="match status" value="2"/>
</dbReference>
<dbReference type="InterPro" id="IPR003594">
    <property type="entry name" value="HATPase_dom"/>
</dbReference>
<evidence type="ECO:0000256" key="5">
    <source>
        <dbReference type="ARBA" id="ARBA00022679"/>
    </source>
</evidence>
<dbReference type="CDD" id="cd06225">
    <property type="entry name" value="HAMP"/>
    <property type="match status" value="1"/>
</dbReference>
<gene>
    <name evidence="15" type="ORF">KL86DPRO_50163</name>
</gene>
<evidence type="ECO:0000256" key="4">
    <source>
        <dbReference type="ARBA" id="ARBA00022553"/>
    </source>
</evidence>
<feature type="domain" description="Response regulatory" evidence="13">
    <location>
        <begin position="769"/>
        <end position="890"/>
    </location>
</feature>
<evidence type="ECO:0000259" key="14">
    <source>
        <dbReference type="PROSITE" id="PS50885"/>
    </source>
</evidence>
<dbReference type="PROSITE" id="PS50109">
    <property type="entry name" value="HIS_KIN"/>
    <property type="match status" value="1"/>
</dbReference>
<evidence type="ECO:0000256" key="11">
    <source>
        <dbReference type="SAM" id="Phobius"/>
    </source>
</evidence>
<accession>A0A212KCL4</accession>
<evidence type="ECO:0000256" key="8">
    <source>
        <dbReference type="ARBA" id="ARBA00022840"/>
    </source>
</evidence>
<keyword evidence="8" id="KW-0067">ATP-binding</keyword>
<keyword evidence="4 10" id="KW-0597">Phosphoprotein</keyword>
<name>A0A212KCL4_9DELT</name>
<dbReference type="SUPFAM" id="SSF55874">
    <property type="entry name" value="ATPase domain of HSP90 chaperone/DNA topoisomerase II/histidine kinase"/>
    <property type="match status" value="1"/>
</dbReference>
<dbReference type="Pfam" id="PF00672">
    <property type="entry name" value="HAMP"/>
    <property type="match status" value="1"/>
</dbReference>
<dbReference type="InterPro" id="IPR001789">
    <property type="entry name" value="Sig_transdc_resp-reg_receiver"/>
</dbReference>
<reference evidence="15" key="1">
    <citation type="submission" date="2016-04" db="EMBL/GenBank/DDBJ databases">
        <authorList>
            <person name="Evans L.H."/>
            <person name="Alamgir A."/>
            <person name="Owens N."/>
            <person name="Weber N.D."/>
            <person name="Virtaneva K."/>
            <person name="Barbian K."/>
            <person name="Babar A."/>
            <person name="Rosenke K."/>
        </authorList>
    </citation>
    <scope>NUCLEOTIDE SEQUENCE</scope>
    <source>
        <strain evidence="15">86</strain>
    </source>
</reference>
<sequence>MKGFFAANIMRTAISVVLLSILPAIGIVAGTGAVRYNDELKTADTRGERFVHSLALHQEQTTQVMETFVLTLGRLRDMREADMITAPPLLRNLLATSDEYANIYLLDKAGNVLASALPEERNFNFSGSSFLKDVVSLRAFGVGEMALSPATKEPVLYFGAPMALNGVEGAGIVCVAFRLSGYEKNLSGLALPENAAVFLVDGAGTIASAYPKAGAAAVGEKLGPVLWDAVSRAAGPSGRVTVRKDAQAPEYDVTYQKLFLRGSPSPYFHILYIQPAQFAEDYAAGMLYRDLGLFASVVLLSLAAAIGLCYVTVRRPWGALLDAAARVGGGEKGVRVPERGVGGEIGMLCREFNAMAVAFDKRDQELSAARDQAELSRTAKGEFLANMSHEIRTSMNAILGMAYLVLKTDLTAQQRGYISKLLAAANALLRVINDILDFSKMEAGKMSMESISFSLRRILGSVRSETAARLGEKQLGFDMQISHGVPDHLVGDPLRVSQALMVLVDDAVNRSERGTLSLTCSVVEQDVDNITLQFAVRDAGVGLTPAQLAEMRELFANDTEDAPTTLDKTSLRLAIANRLFRMMHGRVEVASVFGEGVLFTARARFGYAAGDLYKPDKLFEGKKALVVDASEISRQELVDVLTLFGFTVTCVPGAGQALDALNAAQKDGNPFAIVFMDWRPSSADMASLVTQLRDASLSLPPPLVLTTASGRTDLPASLDEIEIDALLPKPINESLVFDTIMNLLGTQKGTSPFAPEESEEEKAELANLAVLLVEDNAVNQQIAGEILESENIRLTCADNGEEAIALLTQGTPRRFDVVLMDLQMPVMDGFAATRALRKMDAFHPLRLPIIAMTAHSDIAEITACFDAGMNDHTGKPIIIDKFLATIRRWLPPRAKDAAVLAEAVPSLRSLAGKRDYGSRKELEALLETLIPVLREGRIGILRVDLTEGDAEAAAASLAALEALAAELAGVGPAGGEKA</sequence>
<dbReference type="AlphaFoldDB" id="A0A212KCL4"/>
<dbReference type="PROSITE" id="PS50110">
    <property type="entry name" value="RESPONSE_REGULATORY"/>
    <property type="match status" value="2"/>
</dbReference>
<evidence type="ECO:0000259" key="13">
    <source>
        <dbReference type="PROSITE" id="PS50110"/>
    </source>
</evidence>
<dbReference type="InterPro" id="IPR005467">
    <property type="entry name" value="His_kinase_dom"/>
</dbReference>
<evidence type="ECO:0000313" key="15">
    <source>
        <dbReference type="EMBL" id="SBW09416.1"/>
    </source>
</evidence>
<dbReference type="InterPro" id="IPR011006">
    <property type="entry name" value="CheY-like_superfamily"/>
</dbReference>
<evidence type="ECO:0000256" key="2">
    <source>
        <dbReference type="ARBA" id="ARBA00004370"/>
    </source>
</evidence>
<dbReference type="CDD" id="cd17546">
    <property type="entry name" value="REC_hyHK_CKI1_RcsC-like"/>
    <property type="match status" value="1"/>
</dbReference>
<keyword evidence="9" id="KW-0902">Two-component regulatory system</keyword>
<evidence type="ECO:0000259" key="12">
    <source>
        <dbReference type="PROSITE" id="PS50109"/>
    </source>
</evidence>
<keyword evidence="6" id="KW-0547">Nucleotide-binding</keyword>
<dbReference type="InterPro" id="IPR003660">
    <property type="entry name" value="HAMP_dom"/>
</dbReference>
<dbReference type="SMART" id="SM00388">
    <property type="entry name" value="HisKA"/>
    <property type="match status" value="1"/>
</dbReference>
<feature type="domain" description="HAMP" evidence="14">
    <location>
        <begin position="311"/>
        <end position="364"/>
    </location>
</feature>
<evidence type="ECO:0000256" key="9">
    <source>
        <dbReference type="ARBA" id="ARBA00023012"/>
    </source>
</evidence>
<proteinExistence type="predicted"/>
<feature type="transmembrane region" description="Helical" evidence="11">
    <location>
        <begin position="291"/>
        <end position="313"/>
    </location>
</feature>
<dbReference type="Pfam" id="PF02518">
    <property type="entry name" value="HATPase_c"/>
    <property type="match status" value="1"/>
</dbReference>
<dbReference type="CDD" id="cd00082">
    <property type="entry name" value="HisKA"/>
    <property type="match status" value="1"/>
</dbReference>
<evidence type="ECO:0000256" key="10">
    <source>
        <dbReference type="PROSITE-ProRule" id="PRU00169"/>
    </source>
</evidence>
<organism evidence="15">
    <name type="scientific">uncultured delta proteobacterium</name>
    <dbReference type="NCBI Taxonomy" id="34034"/>
    <lineage>
        <taxon>Bacteria</taxon>
        <taxon>Deltaproteobacteria</taxon>
        <taxon>environmental samples</taxon>
    </lineage>
</organism>
<dbReference type="CDD" id="cd00156">
    <property type="entry name" value="REC"/>
    <property type="match status" value="1"/>
</dbReference>
<dbReference type="Pfam" id="PF00512">
    <property type="entry name" value="HisKA"/>
    <property type="match status" value="1"/>
</dbReference>
<evidence type="ECO:0000256" key="1">
    <source>
        <dbReference type="ARBA" id="ARBA00000085"/>
    </source>
</evidence>
<dbReference type="Gene3D" id="1.10.287.130">
    <property type="match status" value="1"/>
</dbReference>
<dbReference type="InterPro" id="IPR036097">
    <property type="entry name" value="HisK_dim/P_sf"/>
</dbReference>
<protein>
    <recommendedName>
        <fullName evidence="3">histidine kinase</fullName>
        <ecNumber evidence="3">2.7.13.3</ecNumber>
    </recommendedName>
</protein>
<dbReference type="Gene3D" id="3.30.450.20">
    <property type="entry name" value="PAS domain"/>
    <property type="match status" value="1"/>
</dbReference>
<evidence type="ECO:0000256" key="7">
    <source>
        <dbReference type="ARBA" id="ARBA00022777"/>
    </source>
</evidence>
<dbReference type="GO" id="GO:0005524">
    <property type="term" value="F:ATP binding"/>
    <property type="evidence" value="ECO:0007669"/>
    <property type="project" value="UniProtKB-KW"/>
</dbReference>
<dbReference type="Pfam" id="PF00072">
    <property type="entry name" value="Response_reg"/>
    <property type="match status" value="1"/>
</dbReference>